<accession>A0A0M3IQ85</accession>
<name>A0A0M3IQ85_ASCLU</name>
<dbReference type="AlphaFoldDB" id="A0A0M3IQ85"/>
<proteinExistence type="predicted"/>
<dbReference type="WBParaSite" id="ALUE_0002091301-mRNA-1">
    <property type="protein sequence ID" value="ALUE_0002091301-mRNA-1"/>
    <property type="gene ID" value="ALUE_0002091301"/>
</dbReference>
<keyword evidence="1" id="KW-1185">Reference proteome</keyword>
<evidence type="ECO:0000313" key="2">
    <source>
        <dbReference type="WBParaSite" id="ALUE_0002091301-mRNA-1"/>
    </source>
</evidence>
<reference evidence="2" key="1">
    <citation type="submission" date="2017-02" db="UniProtKB">
        <authorList>
            <consortium name="WormBaseParasite"/>
        </authorList>
    </citation>
    <scope>IDENTIFICATION</scope>
</reference>
<protein>
    <submittedName>
        <fullName evidence="2">Potassium voltage-gated channel subfamily C member 2</fullName>
    </submittedName>
</protein>
<evidence type="ECO:0000313" key="1">
    <source>
        <dbReference type="Proteomes" id="UP000036681"/>
    </source>
</evidence>
<sequence length="90" mass="9629">YSILRRQIPEESSFSCCTCQHCPSGPSAPEDPTLQTASMVGLGAPAHLVNPQALSGPLLCGTPEWSSRPDRIAWTALLPPSPPLTKNCRM</sequence>
<organism evidence="1 2">
    <name type="scientific">Ascaris lumbricoides</name>
    <name type="common">Giant roundworm</name>
    <dbReference type="NCBI Taxonomy" id="6252"/>
    <lineage>
        <taxon>Eukaryota</taxon>
        <taxon>Metazoa</taxon>
        <taxon>Ecdysozoa</taxon>
        <taxon>Nematoda</taxon>
        <taxon>Chromadorea</taxon>
        <taxon>Rhabditida</taxon>
        <taxon>Spirurina</taxon>
        <taxon>Ascaridomorpha</taxon>
        <taxon>Ascaridoidea</taxon>
        <taxon>Ascarididae</taxon>
        <taxon>Ascaris</taxon>
    </lineage>
</organism>
<dbReference type="Proteomes" id="UP000036681">
    <property type="component" value="Unplaced"/>
</dbReference>